<accession>K9H2T8</accession>
<comment type="caution">
    <text evidence="1">The sequence shown here is derived from an EMBL/GenBank/DDBJ whole genome shotgun (WGS) entry which is preliminary data.</text>
</comment>
<dbReference type="HOGENOM" id="CLU_3143560_0_0_1"/>
<name>K9H2T8_PEND1</name>
<dbReference type="Proteomes" id="UP000009886">
    <property type="component" value="Unassembled WGS sequence"/>
</dbReference>
<dbReference type="VEuPathDB" id="FungiDB:PDIP_24060"/>
<dbReference type="EMBL" id="AKCU01000160">
    <property type="protein sequence ID" value="EKV19396.1"/>
    <property type="molecule type" value="Genomic_DNA"/>
</dbReference>
<reference evidence="2" key="1">
    <citation type="journal article" date="2012" name="BMC Genomics">
        <title>Genome sequence of the necrotrophic fungus Penicillium digitatum, the main postharvest pathogen of citrus.</title>
        <authorList>
            <person name="Marcet-Houben M."/>
            <person name="Ballester A.-R."/>
            <person name="de la Fuente B."/>
            <person name="Harries E."/>
            <person name="Marcos J.F."/>
            <person name="Gonzalez-Candelas L."/>
            <person name="Gabaldon T."/>
        </authorList>
    </citation>
    <scope>NUCLEOTIDE SEQUENCE [LARGE SCALE GENOMIC DNA]</scope>
    <source>
        <strain evidence="2">Pd1 / CECT 20795</strain>
    </source>
</reference>
<dbReference type="KEGG" id="pdp:PDIP_24060"/>
<evidence type="ECO:0000313" key="2">
    <source>
        <dbReference type="Proteomes" id="UP000009886"/>
    </source>
</evidence>
<sequence length="49" mass="5607">MYPFAALGEYCRSPDGGKIPKKKKYVLRPPGVRSTYGIHAEYGERISYR</sequence>
<protein>
    <submittedName>
        <fullName evidence="1">Uncharacterized protein</fullName>
    </submittedName>
</protein>
<organism evidence="1 2">
    <name type="scientific">Penicillium digitatum (strain Pd1 / CECT 20795)</name>
    <name type="common">Green mold</name>
    <dbReference type="NCBI Taxonomy" id="1170230"/>
    <lineage>
        <taxon>Eukaryota</taxon>
        <taxon>Fungi</taxon>
        <taxon>Dikarya</taxon>
        <taxon>Ascomycota</taxon>
        <taxon>Pezizomycotina</taxon>
        <taxon>Eurotiomycetes</taxon>
        <taxon>Eurotiomycetidae</taxon>
        <taxon>Eurotiales</taxon>
        <taxon>Aspergillaceae</taxon>
        <taxon>Penicillium</taxon>
    </lineage>
</organism>
<gene>
    <name evidence="1" type="ORF">PDIP_24060</name>
</gene>
<dbReference type="AlphaFoldDB" id="K9H2T8"/>
<evidence type="ECO:0000313" key="1">
    <source>
        <dbReference type="EMBL" id="EKV19396.1"/>
    </source>
</evidence>
<proteinExistence type="predicted"/>